<name>A0ABN5G1V4_PSEO1</name>
<evidence type="ECO:0008006" key="4">
    <source>
        <dbReference type="Google" id="ProtNLM"/>
    </source>
</evidence>
<dbReference type="Proteomes" id="UP000235315">
    <property type="component" value="Chromosome"/>
</dbReference>
<proteinExistence type="predicted"/>
<reference evidence="2 3" key="1">
    <citation type="submission" date="2018-01" db="EMBL/GenBank/DDBJ databases">
        <title>Tropical forage species Digitaria eriantha prevents oxidative stress under low temperature conditions by the incorporation of polyhydroxybutyrate-producing endophytic bacteria.</title>
        <authorList>
            <person name="Stritzler M."/>
            <person name="Ayub N."/>
        </authorList>
    </citation>
    <scope>NUCLEOTIDE SEQUENCE [LARGE SCALE GENOMIC DNA]</scope>
    <source>
        <strain evidence="2 3">FR1</strain>
    </source>
</reference>
<evidence type="ECO:0000313" key="3">
    <source>
        <dbReference type="Proteomes" id="UP000235315"/>
    </source>
</evidence>
<accession>A0ABN5G1V4</accession>
<gene>
    <name evidence="2" type="ORF">C1C98_03260</name>
</gene>
<feature type="region of interest" description="Disordered" evidence="1">
    <location>
        <begin position="1"/>
        <end position="41"/>
    </location>
</feature>
<sequence>MSSIASKLAPTMDRALQIPCGSELARDGDRPGTGNRADEGVTGFVYTAPHRHTLVWQPGETP</sequence>
<protein>
    <recommendedName>
        <fullName evidence="4">Aldose 1-epimerase</fullName>
    </recommendedName>
</protein>
<evidence type="ECO:0000313" key="2">
    <source>
        <dbReference type="EMBL" id="AUO44525.1"/>
    </source>
</evidence>
<keyword evidence="3" id="KW-1185">Reference proteome</keyword>
<evidence type="ECO:0000256" key="1">
    <source>
        <dbReference type="SAM" id="MobiDB-lite"/>
    </source>
</evidence>
<dbReference type="EMBL" id="CP025738">
    <property type="protein sequence ID" value="AUO44525.1"/>
    <property type="molecule type" value="Genomic_DNA"/>
</dbReference>
<organism evidence="2 3">
    <name type="scientific">Pseudomonas ogarae (strain DSM 112162 / CECT 30235 / F113)</name>
    <dbReference type="NCBI Taxonomy" id="1114970"/>
    <lineage>
        <taxon>Bacteria</taxon>
        <taxon>Pseudomonadati</taxon>
        <taxon>Pseudomonadota</taxon>
        <taxon>Gammaproteobacteria</taxon>
        <taxon>Pseudomonadales</taxon>
        <taxon>Pseudomonadaceae</taxon>
        <taxon>Pseudomonas</taxon>
    </lineage>
</organism>